<comment type="caution">
    <text evidence="2">The sequence shown here is derived from an EMBL/GenBank/DDBJ whole genome shotgun (WGS) entry which is preliminary data.</text>
</comment>
<organism evidence="2 3">
    <name type="scientific">Candidatus Onthovivens merdipullorum</name>
    <dbReference type="NCBI Taxonomy" id="2840889"/>
    <lineage>
        <taxon>Bacteria</taxon>
        <taxon>Bacillati</taxon>
        <taxon>Bacillota</taxon>
        <taxon>Bacilli</taxon>
        <taxon>Bacillales</taxon>
        <taxon>Candidatus Onthovivens</taxon>
    </lineage>
</organism>
<keyword evidence="1" id="KW-0812">Transmembrane</keyword>
<keyword evidence="1" id="KW-0472">Membrane</keyword>
<feature type="transmembrane region" description="Helical" evidence="1">
    <location>
        <begin position="506"/>
        <end position="526"/>
    </location>
</feature>
<proteinExistence type="predicted"/>
<protein>
    <submittedName>
        <fullName evidence="2">Efflux RND transporter permease subunit</fullName>
    </submittedName>
</protein>
<accession>A0A9D9DL00</accession>
<dbReference type="SUPFAM" id="SSF82714">
    <property type="entry name" value="Multidrug efflux transporter AcrB TolC docking domain, DN and DC subdomains"/>
    <property type="match status" value="1"/>
</dbReference>
<dbReference type="PRINTS" id="PR00702">
    <property type="entry name" value="ACRIFLAVINRP"/>
</dbReference>
<feature type="transmembrane region" description="Helical" evidence="1">
    <location>
        <begin position="418"/>
        <end position="438"/>
    </location>
</feature>
<dbReference type="PANTHER" id="PTHR32063:SF0">
    <property type="entry name" value="SWARMING MOTILITY PROTEIN SWRC"/>
    <property type="match status" value="1"/>
</dbReference>
<evidence type="ECO:0000256" key="1">
    <source>
        <dbReference type="SAM" id="Phobius"/>
    </source>
</evidence>
<feature type="transmembrane region" description="Helical" evidence="1">
    <location>
        <begin position="933"/>
        <end position="956"/>
    </location>
</feature>
<dbReference type="Gene3D" id="3.30.2090.10">
    <property type="entry name" value="Multidrug efflux transporter AcrB TolC docking domain, DN and DC subdomains"/>
    <property type="match status" value="2"/>
</dbReference>
<dbReference type="AlphaFoldDB" id="A0A9D9DL00"/>
<sequence>MNRTWYSKRIVVVFIFLIISLFFLYSARDIKLGNVENSKYAVYSIRFEYFGMDAENIERIITVPLEEKISCMSNLLELRSTVEYGKSLTTAYFNKKINSRNTYLEIRDYVDALYNALPSSVQKPRIFSSDVTEKSVINVVINGKSDLNTLRTYVTENLKPKIESIDGVSEVIVSGGNTNEILIEYDNEKIINSQINPIDFGSIIQDANVVNPSGKIKGEYHQQSVVFDTKLNDINDVKKLPVRVQDGYTSLEYLADVSISPRENDEIVRVNGEECVSIQVSSSYSGNNISISREVKKILEKSELNKENYQILQDNGLESFNVIKNVIVALIESFIFVIIIIPVFYKSFKIVFLLFLIIPINIIWTIAQLYIFNFSIDQNILSGITIAIGFITDSALIIAEICEKSSSFLEFEKRVKEVFLSIIASSFTTILALIPLYFLDSFVPGIKSIAISIVFMIFNSTAIALVFLPAFIYTKSEYNNKISIKVLRLSNRLCYRFSLWSIQNGNFLKVIYIILCVCPLVFFFILGKNISLDNQSKVIFSQVEYENDKDMKAIDEEVSRIVFIIKNINGVEFVMTDSRKGSCEIEIGYNDKLIDRYILANKVAELGDYLAEGFLYVPEKGLKDVSKSHEIEIILFGDDSNVCRNYAREIVNQASKSPYVSQAVLNFKDPEEIILIRPDIDLISRSGSSIENIASQLRWTLFGPVVDKWIQNGKEMDIRIVGKDSNNINLTELENTYIILGTGFSRLKNVGIFSKVKDIGKIYRNNNRRCAYCTLSIKANSSENAINISKDIMKGIVFEKGYGYHFSRDLELMNEQYYILFFVFISCVIIIVIFLTAITEDIKKTLLIISIIPASLFIPFLYKIIRYIPLEIGDVVGMILISGISVNNSIYIMESKKEKVYYKVRDKFRSIIVTSFTTIIGAMPLIVKDTGNFAGTLSVFMVLGVLGSLIISVIIYPGVIDGKQKLKDVNKVIRK</sequence>
<dbReference type="Gene3D" id="1.20.1640.10">
    <property type="entry name" value="Multidrug efflux transporter AcrB transmembrane domain"/>
    <property type="match status" value="2"/>
</dbReference>
<dbReference type="PANTHER" id="PTHR32063">
    <property type="match status" value="1"/>
</dbReference>
<evidence type="ECO:0000313" key="3">
    <source>
        <dbReference type="Proteomes" id="UP000823613"/>
    </source>
</evidence>
<reference evidence="2" key="2">
    <citation type="journal article" date="2021" name="PeerJ">
        <title>Extensive microbial diversity within the chicken gut microbiome revealed by metagenomics and culture.</title>
        <authorList>
            <person name="Gilroy R."/>
            <person name="Ravi A."/>
            <person name="Getino M."/>
            <person name="Pursley I."/>
            <person name="Horton D.L."/>
            <person name="Alikhan N.F."/>
            <person name="Baker D."/>
            <person name="Gharbi K."/>
            <person name="Hall N."/>
            <person name="Watson M."/>
            <person name="Adriaenssens E.M."/>
            <person name="Foster-Nyarko E."/>
            <person name="Jarju S."/>
            <person name="Secka A."/>
            <person name="Antonio M."/>
            <person name="Oren A."/>
            <person name="Chaudhuri R.R."/>
            <person name="La Ragione R."/>
            <person name="Hildebrand F."/>
            <person name="Pallen M.J."/>
        </authorList>
    </citation>
    <scope>NUCLEOTIDE SEQUENCE</scope>
    <source>
        <strain evidence="2">11159</strain>
    </source>
</reference>
<feature type="transmembrane region" description="Helical" evidence="1">
    <location>
        <begin position="352"/>
        <end position="374"/>
    </location>
</feature>
<reference evidence="2" key="1">
    <citation type="submission" date="2020-10" db="EMBL/GenBank/DDBJ databases">
        <authorList>
            <person name="Gilroy R."/>
        </authorList>
    </citation>
    <scope>NUCLEOTIDE SEQUENCE</scope>
    <source>
        <strain evidence="2">11159</strain>
    </source>
</reference>
<dbReference type="Proteomes" id="UP000823613">
    <property type="component" value="Unassembled WGS sequence"/>
</dbReference>
<feature type="transmembrane region" description="Helical" evidence="1">
    <location>
        <begin position="380"/>
        <end position="398"/>
    </location>
</feature>
<feature type="transmembrane region" description="Helical" evidence="1">
    <location>
        <begin position="845"/>
        <end position="862"/>
    </location>
</feature>
<dbReference type="EMBL" id="JADIMY010000115">
    <property type="protein sequence ID" value="MBO8428020.1"/>
    <property type="molecule type" value="Genomic_DNA"/>
</dbReference>
<dbReference type="GO" id="GO:0005886">
    <property type="term" value="C:plasma membrane"/>
    <property type="evidence" value="ECO:0007669"/>
    <property type="project" value="TreeGrafter"/>
</dbReference>
<feature type="transmembrane region" description="Helical" evidence="1">
    <location>
        <begin position="450"/>
        <end position="473"/>
    </location>
</feature>
<dbReference type="GO" id="GO:0042910">
    <property type="term" value="F:xenobiotic transmembrane transporter activity"/>
    <property type="evidence" value="ECO:0007669"/>
    <property type="project" value="TreeGrafter"/>
</dbReference>
<dbReference type="SUPFAM" id="SSF82866">
    <property type="entry name" value="Multidrug efflux transporter AcrB transmembrane domain"/>
    <property type="match status" value="2"/>
</dbReference>
<dbReference type="InterPro" id="IPR027463">
    <property type="entry name" value="AcrB_DN_DC_subdom"/>
</dbReference>
<evidence type="ECO:0000313" key="2">
    <source>
        <dbReference type="EMBL" id="MBO8428020.1"/>
    </source>
</evidence>
<gene>
    <name evidence="2" type="ORF">IAC58_05720</name>
</gene>
<name>A0A9D9DL00_9BACL</name>
<dbReference type="InterPro" id="IPR001036">
    <property type="entry name" value="Acrflvin-R"/>
</dbReference>
<dbReference type="SUPFAM" id="SSF82693">
    <property type="entry name" value="Multidrug efflux transporter AcrB pore domain, PN1, PN2, PC1 and PC2 subdomains"/>
    <property type="match status" value="2"/>
</dbReference>
<keyword evidence="1" id="KW-1133">Transmembrane helix</keyword>
<dbReference type="Pfam" id="PF00873">
    <property type="entry name" value="ACR_tran"/>
    <property type="match status" value="2"/>
</dbReference>
<dbReference type="Gene3D" id="3.30.70.1430">
    <property type="entry name" value="Multidrug efflux transporter AcrB pore domain"/>
    <property type="match status" value="2"/>
</dbReference>
<dbReference type="Gene3D" id="3.30.70.1440">
    <property type="entry name" value="Multidrug efflux transporter AcrB pore domain"/>
    <property type="match status" value="1"/>
</dbReference>
<feature type="transmembrane region" description="Helical" evidence="1">
    <location>
        <begin position="326"/>
        <end position="345"/>
    </location>
</feature>
<feature type="transmembrane region" description="Helical" evidence="1">
    <location>
        <begin position="817"/>
        <end position="838"/>
    </location>
</feature>
<dbReference type="Gene3D" id="3.30.70.1320">
    <property type="entry name" value="Multidrug efflux transporter AcrB pore domain like"/>
    <property type="match status" value="1"/>
</dbReference>
<feature type="transmembrane region" description="Helical" evidence="1">
    <location>
        <begin position="908"/>
        <end position="927"/>
    </location>
</feature>
<feature type="transmembrane region" description="Helical" evidence="1">
    <location>
        <begin position="868"/>
        <end position="887"/>
    </location>
</feature>